<organism evidence="2 3">
    <name type="scientific">Runella aurantiaca</name>
    <dbReference type="NCBI Taxonomy" id="2282308"/>
    <lineage>
        <taxon>Bacteria</taxon>
        <taxon>Pseudomonadati</taxon>
        <taxon>Bacteroidota</taxon>
        <taxon>Cytophagia</taxon>
        <taxon>Cytophagales</taxon>
        <taxon>Spirosomataceae</taxon>
        <taxon>Runella</taxon>
    </lineage>
</organism>
<evidence type="ECO:0000313" key="2">
    <source>
        <dbReference type="EMBL" id="RDB06321.1"/>
    </source>
</evidence>
<keyword evidence="3" id="KW-1185">Reference proteome</keyword>
<dbReference type="AlphaFoldDB" id="A0A369I976"/>
<dbReference type="OrthoDB" id="919615at2"/>
<feature type="region of interest" description="Disordered" evidence="1">
    <location>
        <begin position="1"/>
        <end position="39"/>
    </location>
</feature>
<proteinExistence type="predicted"/>
<dbReference type="RefSeq" id="WP_114460699.1">
    <property type="nucleotide sequence ID" value="NZ_QPIW01000005.1"/>
</dbReference>
<comment type="caution">
    <text evidence="2">The sequence shown here is derived from an EMBL/GenBank/DDBJ whole genome shotgun (WGS) entry which is preliminary data.</text>
</comment>
<accession>A0A369I976</accession>
<evidence type="ECO:0000313" key="3">
    <source>
        <dbReference type="Proteomes" id="UP000253141"/>
    </source>
</evidence>
<name>A0A369I976_9BACT</name>
<dbReference type="Proteomes" id="UP000253141">
    <property type="component" value="Unassembled WGS sequence"/>
</dbReference>
<gene>
    <name evidence="2" type="ORF">DVG78_08640</name>
</gene>
<protein>
    <submittedName>
        <fullName evidence="2">Uncharacterized protein</fullName>
    </submittedName>
</protein>
<dbReference type="EMBL" id="QPIW01000005">
    <property type="protein sequence ID" value="RDB06321.1"/>
    <property type="molecule type" value="Genomic_DNA"/>
</dbReference>
<sequence>MLDETGMLGFHKKEEAQPQQPKPQPQPQAGASPARELPRIFSPDKMTPTEMAGAGIVMVGNIAFVSWWAMNQEPSEVAEVMDTSSGITTEIINAAVTEKTSETAYVVPPLTPPAAEPTGQAAPILEVAEVKQDVPFKEAFDTARAQVGPGGIFEWHGQWYNTYTAEEWTGMTPENKEDYVSLVKPYVESELPEDTFLGHEGHVEVANLEHPPLPHHDHSAGHLEPAAGLLNPPDSYHLDSLDDLFTNT</sequence>
<reference evidence="2 3" key="1">
    <citation type="submission" date="2018-07" db="EMBL/GenBank/DDBJ databases">
        <title>Genome analysis of Runella aurantiaca.</title>
        <authorList>
            <person name="Yang X."/>
        </authorList>
    </citation>
    <scope>NUCLEOTIDE SEQUENCE [LARGE SCALE GENOMIC DNA]</scope>
    <source>
        <strain evidence="2 3">YX9</strain>
    </source>
</reference>
<evidence type="ECO:0000256" key="1">
    <source>
        <dbReference type="SAM" id="MobiDB-lite"/>
    </source>
</evidence>